<dbReference type="GO" id="GO:0030247">
    <property type="term" value="F:polysaccharide binding"/>
    <property type="evidence" value="ECO:0007669"/>
    <property type="project" value="InterPro"/>
</dbReference>
<dbReference type="Pfam" id="PF18329">
    <property type="entry name" value="SGBP_B_XBD"/>
    <property type="match status" value="1"/>
</dbReference>
<reference evidence="3" key="1">
    <citation type="submission" date="2017-06" db="EMBL/GenBank/DDBJ databases">
        <authorList>
            <person name="Varghese N."/>
            <person name="Submissions S."/>
        </authorList>
    </citation>
    <scope>NUCLEOTIDE SEQUENCE [LARGE SCALE GENOMIC DNA]</scope>
    <source>
        <strain evidence="3">DSM 27993</strain>
    </source>
</reference>
<dbReference type="Gene3D" id="2.60.40.10">
    <property type="entry name" value="Immunoglobulins"/>
    <property type="match status" value="2"/>
</dbReference>
<dbReference type="EMBL" id="FZNX01000003">
    <property type="protein sequence ID" value="SNR59165.1"/>
    <property type="molecule type" value="Genomic_DNA"/>
</dbReference>
<evidence type="ECO:0000313" key="3">
    <source>
        <dbReference type="Proteomes" id="UP000198412"/>
    </source>
</evidence>
<dbReference type="Proteomes" id="UP000198412">
    <property type="component" value="Unassembled WGS sequence"/>
</dbReference>
<proteinExistence type="predicted"/>
<dbReference type="InterPro" id="IPR013783">
    <property type="entry name" value="Ig-like_fold"/>
</dbReference>
<dbReference type="InterPro" id="IPR040475">
    <property type="entry name" value="SGBP_B_XBD"/>
</dbReference>
<organism evidence="2 3">
    <name type="scientific">Lutibacter flavus</name>
    <dbReference type="NCBI Taxonomy" id="691689"/>
    <lineage>
        <taxon>Bacteria</taxon>
        <taxon>Pseudomonadati</taxon>
        <taxon>Bacteroidota</taxon>
        <taxon>Flavobacteriia</taxon>
        <taxon>Flavobacteriales</taxon>
        <taxon>Flavobacteriaceae</taxon>
        <taxon>Lutibacter</taxon>
    </lineage>
</organism>
<dbReference type="InterPro" id="IPR014756">
    <property type="entry name" value="Ig_E-set"/>
</dbReference>
<evidence type="ECO:0000313" key="2">
    <source>
        <dbReference type="EMBL" id="SNR59165.1"/>
    </source>
</evidence>
<accession>A0A238XJJ6</accession>
<dbReference type="SUPFAM" id="SSF81296">
    <property type="entry name" value="E set domains"/>
    <property type="match status" value="1"/>
</dbReference>
<protein>
    <recommendedName>
        <fullName evidence="1">Surface glycan-binding protein B xyloglucan binding domain-containing protein</fullName>
    </recommendedName>
</protein>
<keyword evidence="3" id="KW-1185">Reference proteome</keyword>
<sequence>MTKNILYKNYWRTAAFFGMVVISMFFTACEDDDTAIGGVISINKVFLEDINSTVPDREVTFARLGQLLRVEGAGFTGIKKIYVNGFSTYFNPVYVSDNSILVSISRSTPTVEADEEVRNTIRFANDNNETIYSFEIRSSAPTVTSISNTMPLPGETITVNGTGLIEVSKVTFPGDVVVTDGIVSDVDGEFFTVVVPSGISDEGGAILVECANGGAYSPAYFNFKKGIILDFDGLGQHGFWGAEDEGMIHPNDLSSELIGEGNTSQGNYVAHRPTRIASFAPAKNRLTEVWTAGNDVDDWRGQITPYIPAGTPVEEIAFQFDVYVPNAWSSTGFLKICMENAFNGGEWSKDAYNYVPWVVNGEVVPFETAGWTTVTVPFSEFYQFSDGEFIFNDVIAQRDAASYKNFGIYFENSDFTLSNITGKESDSGIEFLSSATSIDVYTDNWRIVSLKTQEYSDFVD</sequence>
<dbReference type="AlphaFoldDB" id="A0A238XJJ6"/>
<gene>
    <name evidence="2" type="ORF">SAMN04488111_1887</name>
</gene>
<dbReference type="OrthoDB" id="660167at2"/>
<dbReference type="RefSeq" id="WP_089378543.1">
    <property type="nucleotide sequence ID" value="NZ_FZNX01000003.1"/>
</dbReference>
<feature type="domain" description="Surface glycan-binding protein B xyloglucan binding" evidence="1">
    <location>
        <begin position="221"/>
        <end position="448"/>
    </location>
</feature>
<evidence type="ECO:0000259" key="1">
    <source>
        <dbReference type="Pfam" id="PF18329"/>
    </source>
</evidence>
<dbReference type="PROSITE" id="PS51257">
    <property type="entry name" value="PROKAR_LIPOPROTEIN"/>
    <property type="match status" value="1"/>
</dbReference>
<name>A0A238XJJ6_9FLAO</name>